<protein>
    <submittedName>
        <fullName evidence="1">Uncharacterized protein</fullName>
    </submittedName>
</protein>
<proteinExistence type="predicted"/>
<organism evidence="1">
    <name type="scientific">Anguilla anguilla</name>
    <name type="common">European freshwater eel</name>
    <name type="synonym">Muraena anguilla</name>
    <dbReference type="NCBI Taxonomy" id="7936"/>
    <lineage>
        <taxon>Eukaryota</taxon>
        <taxon>Metazoa</taxon>
        <taxon>Chordata</taxon>
        <taxon>Craniata</taxon>
        <taxon>Vertebrata</taxon>
        <taxon>Euteleostomi</taxon>
        <taxon>Actinopterygii</taxon>
        <taxon>Neopterygii</taxon>
        <taxon>Teleostei</taxon>
        <taxon>Anguilliformes</taxon>
        <taxon>Anguillidae</taxon>
        <taxon>Anguilla</taxon>
    </lineage>
</organism>
<sequence>MRNGKLQKAMTCMHSGKVQSKRLIFSEGKVGVTFHYDEITLEQEIILVPRRSG</sequence>
<name>A0A0E9Y2M7_ANGAN</name>
<evidence type="ECO:0000313" key="1">
    <source>
        <dbReference type="EMBL" id="JAI08531.1"/>
    </source>
</evidence>
<reference evidence="1" key="2">
    <citation type="journal article" date="2015" name="Fish Shellfish Immunol.">
        <title>Early steps in the European eel (Anguilla anguilla)-Vibrio vulnificus interaction in the gills: Role of the RtxA13 toxin.</title>
        <authorList>
            <person name="Callol A."/>
            <person name="Pajuelo D."/>
            <person name="Ebbesson L."/>
            <person name="Teles M."/>
            <person name="MacKenzie S."/>
            <person name="Amaro C."/>
        </authorList>
    </citation>
    <scope>NUCLEOTIDE SEQUENCE</scope>
</reference>
<dbReference type="EMBL" id="GBXM01000047">
    <property type="protein sequence ID" value="JAI08531.1"/>
    <property type="molecule type" value="Transcribed_RNA"/>
</dbReference>
<accession>A0A0E9Y2M7</accession>
<dbReference type="AlphaFoldDB" id="A0A0E9Y2M7"/>
<reference evidence="1" key="1">
    <citation type="submission" date="2014-11" db="EMBL/GenBank/DDBJ databases">
        <authorList>
            <person name="Amaro Gonzalez C."/>
        </authorList>
    </citation>
    <scope>NUCLEOTIDE SEQUENCE</scope>
</reference>